<evidence type="ECO:0000256" key="5">
    <source>
        <dbReference type="PROSITE-ProRule" id="PRU10015"/>
    </source>
</evidence>
<evidence type="ECO:0000256" key="3">
    <source>
        <dbReference type="ARBA" id="ARBA00022691"/>
    </source>
</evidence>
<keyword evidence="1 4" id="KW-0489">Methyltransferase</keyword>
<feature type="binding site" evidence="4">
    <location>
        <position position="336"/>
    </location>
    <ligand>
        <name>S-adenosyl-L-methionine</name>
        <dbReference type="ChEBI" id="CHEBI:59789"/>
    </ligand>
</feature>
<dbReference type="InterPro" id="IPR030391">
    <property type="entry name" value="MeTrfase_TrmA_CS"/>
</dbReference>
<dbReference type="InterPro" id="IPR029063">
    <property type="entry name" value="SAM-dependent_MTases_sf"/>
</dbReference>
<evidence type="ECO:0000313" key="7">
    <source>
        <dbReference type="Proteomes" id="UP001194714"/>
    </source>
</evidence>
<protein>
    <submittedName>
        <fullName evidence="6">RNA methyltransferase</fullName>
        <ecNumber evidence="6">2.1.1.-</ecNumber>
    </submittedName>
</protein>
<accession>A0ABS0AXW3</accession>
<dbReference type="PROSITE" id="PS51687">
    <property type="entry name" value="SAM_MT_RNA_M5U"/>
    <property type="match status" value="1"/>
</dbReference>
<keyword evidence="2 4" id="KW-0808">Transferase</keyword>
<comment type="caution">
    <text evidence="6">The sequence shown here is derived from an EMBL/GenBank/DDBJ whole genome shotgun (WGS) entry which is preliminary data.</text>
</comment>
<dbReference type="NCBIfam" id="TIGR00479">
    <property type="entry name" value="rumA"/>
    <property type="match status" value="1"/>
</dbReference>
<feature type="binding site" evidence="4">
    <location>
        <position position="315"/>
    </location>
    <ligand>
        <name>S-adenosyl-L-methionine</name>
        <dbReference type="ChEBI" id="CHEBI:59789"/>
    </ligand>
</feature>
<dbReference type="SUPFAM" id="SSF53335">
    <property type="entry name" value="S-adenosyl-L-methionine-dependent methyltransferases"/>
    <property type="match status" value="1"/>
</dbReference>
<feature type="binding site" evidence="4">
    <location>
        <position position="381"/>
    </location>
    <ligand>
        <name>S-adenosyl-L-methionine</name>
        <dbReference type="ChEBI" id="CHEBI:59789"/>
    </ligand>
</feature>
<evidence type="ECO:0000256" key="4">
    <source>
        <dbReference type="PROSITE-ProRule" id="PRU01024"/>
    </source>
</evidence>
<evidence type="ECO:0000256" key="2">
    <source>
        <dbReference type="ARBA" id="ARBA00022679"/>
    </source>
</evidence>
<dbReference type="PANTHER" id="PTHR11061:SF30">
    <property type="entry name" value="TRNA (URACIL(54)-C(5))-METHYLTRANSFERASE"/>
    <property type="match status" value="1"/>
</dbReference>
<dbReference type="InterPro" id="IPR030390">
    <property type="entry name" value="MeTrfase_TrmA_AS"/>
</dbReference>
<dbReference type="Pfam" id="PF05958">
    <property type="entry name" value="tRNA_U5-meth_tr"/>
    <property type="match status" value="2"/>
</dbReference>
<comment type="similarity">
    <text evidence="4">Belongs to the class I-like SAM-binding methyltransferase superfamily. RNA M5U methyltransferase family.</text>
</comment>
<reference evidence="6 7" key="1">
    <citation type="submission" date="2020-01" db="EMBL/GenBank/DDBJ databases">
        <title>Draft genome sequence of Cand. Neptunochlamydia vexilliferae K9.</title>
        <authorList>
            <person name="Schulz F."/>
            <person name="Koestlbacher S."/>
            <person name="Wascher F."/>
            <person name="Pizzetti I."/>
            <person name="Horn M."/>
        </authorList>
    </citation>
    <scope>NUCLEOTIDE SEQUENCE [LARGE SCALE GENOMIC DNA]</scope>
    <source>
        <strain evidence="6 7">K9</strain>
    </source>
</reference>
<dbReference type="Gene3D" id="2.40.50.1070">
    <property type="match status" value="1"/>
</dbReference>
<dbReference type="PANTHER" id="PTHR11061">
    <property type="entry name" value="RNA M5U METHYLTRANSFERASE"/>
    <property type="match status" value="1"/>
</dbReference>
<name>A0ABS0AXW3_9BACT</name>
<dbReference type="PROSITE" id="PS01230">
    <property type="entry name" value="TRMA_1"/>
    <property type="match status" value="1"/>
</dbReference>
<dbReference type="PROSITE" id="PS01231">
    <property type="entry name" value="TRMA_2"/>
    <property type="match status" value="1"/>
</dbReference>
<gene>
    <name evidence="6" type="ORF">NEPTK9_000482</name>
</gene>
<dbReference type="GO" id="GO:0008168">
    <property type="term" value="F:methyltransferase activity"/>
    <property type="evidence" value="ECO:0007669"/>
    <property type="project" value="UniProtKB-KW"/>
</dbReference>
<feature type="active site" description="Nucleophile" evidence="4">
    <location>
        <position position="408"/>
    </location>
</feature>
<sequence length="453" mass="50426">MMESQTKIIKYSKRGHGLGTLEGRSAQVEVVGSVIGDTLLVELGKKKKRTFTSTLLKILNPSADRVPPLCQHVGSCGGCTWQQKSYPAQLATKQTHVAALFKQEPLPITPCDEPWHYRNKMEFTFSQNKEGERYLGLIIARSKGRVLNLEECHLTNPWFIDVLKAVRTWWEGTNLKAYHAYTDTGTLRTLTLREGKSTGEKMVILTISGNHDYCIHKTALDSFKEAVQKTLPHENPSLFLRIHRIAKGKPSEFYEMHLGGPDLIHETLHVKEKALNFSISPDSFFQPNPVQAEKLFTRALEIAAPKPTDIVLDLYCGTATLGIVFAPYVKKVVGIELSPYAVCDAELNIAANNLTNITVHKGDVGAYLSEVLAPPNLAIIDPPRSGLTPTALTHLLRLAPQKILYISCNPTTQSENISTLLAQGYTLKTLQPVDQFPHTPHIENIAFLERHPL</sequence>
<evidence type="ECO:0000313" key="6">
    <source>
        <dbReference type="EMBL" id="MBF5058982.1"/>
    </source>
</evidence>
<proteinExistence type="inferred from homology"/>
<dbReference type="Proteomes" id="UP001194714">
    <property type="component" value="Unassembled WGS sequence"/>
</dbReference>
<dbReference type="InterPro" id="IPR010280">
    <property type="entry name" value="U5_MeTrfase_fam"/>
</dbReference>
<dbReference type="Gene3D" id="2.40.50.140">
    <property type="entry name" value="Nucleic acid-binding proteins"/>
    <property type="match status" value="1"/>
</dbReference>
<keyword evidence="3 4" id="KW-0949">S-adenosyl-L-methionine</keyword>
<dbReference type="GO" id="GO:0032259">
    <property type="term" value="P:methylation"/>
    <property type="evidence" value="ECO:0007669"/>
    <property type="project" value="UniProtKB-KW"/>
</dbReference>
<feature type="binding site" evidence="4">
    <location>
        <position position="286"/>
    </location>
    <ligand>
        <name>S-adenosyl-L-methionine</name>
        <dbReference type="ChEBI" id="CHEBI:59789"/>
    </ligand>
</feature>
<dbReference type="CDD" id="cd02440">
    <property type="entry name" value="AdoMet_MTases"/>
    <property type="match status" value="1"/>
</dbReference>
<feature type="active site" evidence="5">
    <location>
        <position position="408"/>
    </location>
</feature>
<dbReference type="InterPro" id="IPR012340">
    <property type="entry name" value="NA-bd_OB-fold"/>
</dbReference>
<evidence type="ECO:0000256" key="1">
    <source>
        <dbReference type="ARBA" id="ARBA00022603"/>
    </source>
</evidence>
<dbReference type="EC" id="2.1.1.-" evidence="6"/>
<dbReference type="Gene3D" id="3.40.50.150">
    <property type="entry name" value="Vaccinia Virus protein VP39"/>
    <property type="match status" value="1"/>
</dbReference>
<organism evidence="6 7">
    <name type="scientific">Candidatus Neptunichlamydia vexilliferae</name>
    <dbReference type="NCBI Taxonomy" id="1651774"/>
    <lineage>
        <taxon>Bacteria</taxon>
        <taxon>Pseudomonadati</taxon>
        <taxon>Chlamydiota</taxon>
        <taxon>Chlamydiia</taxon>
        <taxon>Parachlamydiales</taxon>
        <taxon>Simkaniaceae</taxon>
        <taxon>Candidatus Neptunichlamydia</taxon>
    </lineage>
</organism>
<dbReference type="EMBL" id="JAAEJV010000007">
    <property type="protein sequence ID" value="MBF5058982.1"/>
    <property type="molecule type" value="Genomic_DNA"/>
</dbReference>
<keyword evidence="7" id="KW-1185">Reference proteome</keyword>